<evidence type="ECO:0000313" key="12">
    <source>
        <dbReference type="Proteomes" id="UP001596439"/>
    </source>
</evidence>
<keyword evidence="5 9" id="KW-0812">Transmembrane</keyword>
<dbReference type="NCBIfam" id="TIGR00410">
    <property type="entry name" value="lacE"/>
    <property type="match status" value="1"/>
</dbReference>
<keyword evidence="7 8" id="KW-0472">Membrane</keyword>
<evidence type="ECO:0000256" key="8">
    <source>
        <dbReference type="PIRNR" id="PIRNR006351"/>
    </source>
</evidence>
<feature type="transmembrane region" description="Helical" evidence="9">
    <location>
        <begin position="128"/>
        <end position="154"/>
    </location>
</feature>
<feature type="transmembrane region" description="Helical" evidence="9">
    <location>
        <begin position="174"/>
        <end position="194"/>
    </location>
</feature>
<keyword evidence="4 8" id="KW-0762">Sugar transport</keyword>
<reference evidence="12" key="1">
    <citation type="journal article" date="2019" name="Int. J. Syst. Evol. Microbiol.">
        <title>The Global Catalogue of Microorganisms (GCM) 10K type strain sequencing project: providing services to taxonomists for standard genome sequencing and annotation.</title>
        <authorList>
            <consortium name="The Broad Institute Genomics Platform"/>
            <consortium name="The Broad Institute Genome Sequencing Center for Infectious Disease"/>
            <person name="Wu L."/>
            <person name="Ma J."/>
        </authorList>
    </citation>
    <scope>NUCLEOTIDE SEQUENCE [LARGE SCALE GENOMIC DNA]</scope>
    <source>
        <strain evidence="12">CCUG 55590</strain>
    </source>
</reference>
<feature type="transmembrane region" description="Helical" evidence="9">
    <location>
        <begin position="103"/>
        <end position="122"/>
    </location>
</feature>
<keyword evidence="2 8" id="KW-0813">Transport</keyword>
<dbReference type="EMBL" id="JBHTCE010000001">
    <property type="protein sequence ID" value="MFC7388962.1"/>
    <property type="molecule type" value="Genomic_DNA"/>
</dbReference>
<protein>
    <recommendedName>
        <fullName evidence="8">Permease IIC component</fullName>
    </recommendedName>
</protein>
<evidence type="ECO:0000259" key="10">
    <source>
        <dbReference type="PROSITE" id="PS51105"/>
    </source>
</evidence>
<comment type="caution">
    <text evidence="11">The sequence shown here is derived from an EMBL/GenBank/DDBJ whole genome shotgun (WGS) entry which is preliminary data.</text>
</comment>
<dbReference type="PROSITE" id="PS51105">
    <property type="entry name" value="PTS_EIIC_TYPE_3"/>
    <property type="match status" value="1"/>
</dbReference>
<evidence type="ECO:0000256" key="6">
    <source>
        <dbReference type="ARBA" id="ARBA00022989"/>
    </source>
</evidence>
<dbReference type="PANTHER" id="PTHR33989">
    <property type="match status" value="1"/>
</dbReference>
<dbReference type="Pfam" id="PF02378">
    <property type="entry name" value="PTS_EIIC"/>
    <property type="match status" value="1"/>
</dbReference>
<dbReference type="RefSeq" id="WP_214786599.1">
    <property type="nucleotide sequence ID" value="NZ_JANIEL010000024.1"/>
</dbReference>
<evidence type="ECO:0000256" key="2">
    <source>
        <dbReference type="ARBA" id="ARBA00022448"/>
    </source>
</evidence>
<dbReference type="Proteomes" id="UP001596439">
    <property type="component" value="Unassembled WGS sequence"/>
</dbReference>
<feature type="transmembrane region" description="Helical" evidence="9">
    <location>
        <begin position="396"/>
        <end position="418"/>
    </location>
</feature>
<evidence type="ECO:0000256" key="3">
    <source>
        <dbReference type="ARBA" id="ARBA00022475"/>
    </source>
</evidence>
<evidence type="ECO:0000256" key="7">
    <source>
        <dbReference type="ARBA" id="ARBA00023136"/>
    </source>
</evidence>
<keyword evidence="6 9" id="KW-1133">Transmembrane helix</keyword>
<sequence length="439" mass="47126">MNKFIEIAGRIGSQRHLVAIRDGFVSVMPLIIVGSLAVLINNFPAVNIGSLSLDFVGSMNNMFGEGNWQGLGGSIWNASFAILGLLIAFSIGYNLARSYGIDGLAAGILSLASYIMLVPVTADWGLNFAWLGAQGLFVAIIVSILVTEMFRYLINTKLTIKMPEGVPGGVTRSFQALIPSMIILTVVAGFQLFMTLVVELSVFEVIFKAIQQPLQGFGDSLPAALVIAFLNHILWFFGLHGTNIIGAVIEPVYLPLIEQNLAAFQAGTSAFDVPYTVTKPFLDAFVFMGGSGTTFALLLAIFIVVRKQRNHPYHQVAKLSTPASLFNINEPVIFGLPIVLNPIMLVPFILVPVTLTIISYVALSTGMVPKTVAIVPWTTPPIISGYLVTGGSVRGVLLQIVNLSIATAMYIPFVMAGAKAMTAEINKNKATTEEGEKIS</sequence>
<feature type="transmembrane region" description="Helical" evidence="9">
    <location>
        <begin position="23"/>
        <end position="43"/>
    </location>
</feature>
<name>A0ABW2PIP3_9BACL</name>
<evidence type="ECO:0000256" key="1">
    <source>
        <dbReference type="ARBA" id="ARBA00004651"/>
    </source>
</evidence>
<comment type="function">
    <text evidence="8">The phosphoenolpyruvate-dependent sugar phosphotransferase system (PTS), a major carbohydrate active -transport system, catalyzes the phosphorylation of incoming sugar substrates concomitant with their translocation across the cell membrane.</text>
</comment>
<dbReference type="InterPro" id="IPR003352">
    <property type="entry name" value="PTS_EIIC"/>
</dbReference>
<feature type="transmembrane region" description="Helical" evidence="9">
    <location>
        <begin position="284"/>
        <end position="305"/>
    </location>
</feature>
<proteinExistence type="predicted"/>
<feature type="domain" description="PTS EIIC type-3" evidence="10">
    <location>
        <begin position="1"/>
        <end position="413"/>
    </location>
</feature>
<feature type="transmembrane region" description="Helical" evidence="9">
    <location>
        <begin position="343"/>
        <end position="363"/>
    </location>
</feature>
<keyword evidence="12" id="KW-1185">Reference proteome</keyword>
<gene>
    <name evidence="11" type="ORF">ACFQO8_02325</name>
</gene>
<dbReference type="PANTHER" id="PTHR33989:SF11">
    <property type="entry name" value="LICHENAN PERMEASE IIC COMPONENT"/>
    <property type="match status" value="1"/>
</dbReference>
<dbReference type="InterPro" id="IPR051088">
    <property type="entry name" value="PTS_Sugar-EIIC/EIIB"/>
</dbReference>
<accession>A0ABW2PIP3</accession>
<keyword evidence="3 8" id="KW-1003">Cell membrane</keyword>
<evidence type="ECO:0000256" key="9">
    <source>
        <dbReference type="SAM" id="Phobius"/>
    </source>
</evidence>
<evidence type="ECO:0000256" key="4">
    <source>
        <dbReference type="ARBA" id="ARBA00022597"/>
    </source>
</evidence>
<dbReference type="InterPro" id="IPR004501">
    <property type="entry name" value="PTS_EIIC_3"/>
</dbReference>
<evidence type="ECO:0000313" key="11">
    <source>
        <dbReference type="EMBL" id="MFC7388962.1"/>
    </source>
</evidence>
<dbReference type="PIRSF" id="PIRSF006351">
    <property type="entry name" value="PTS_EIIC-Cellobiose"/>
    <property type="match status" value="1"/>
</dbReference>
<feature type="transmembrane region" description="Helical" evidence="9">
    <location>
        <begin position="75"/>
        <end position="96"/>
    </location>
</feature>
<evidence type="ECO:0000256" key="5">
    <source>
        <dbReference type="ARBA" id="ARBA00022692"/>
    </source>
</evidence>
<comment type="subcellular location">
    <subcellularLocation>
        <location evidence="1">Cell membrane</location>
        <topology evidence="1">Multi-pass membrane protein</topology>
    </subcellularLocation>
</comment>
<dbReference type="InterPro" id="IPR004796">
    <property type="entry name" value="PTS_IIC_cello"/>
</dbReference>
<organism evidence="11 12">
    <name type="scientific">Exiguobacterium aestuarii</name>
    <dbReference type="NCBI Taxonomy" id="273527"/>
    <lineage>
        <taxon>Bacteria</taxon>
        <taxon>Bacillati</taxon>
        <taxon>Bacillota</taxon>
        <taxon>Bacilli</taxon>
        <taxon>Bacillales</taxon>
        <taxon>Bacillales Family XII. Incertae Sedis</taxon>
        <taxon>Exiguobacterium</taxon>
    </lineage>
</organism>